<dbReference type="PANTHER" id="PTHR42354">
    <property type="entry name" value="C2H2-TYPE DOMAIN-CONTAINING PROTEIN"/>
    <property type="match status" value="1"/>
</dbReference>
<dbReference type="AlphaFoldDB" id="A0AAN7BB35"/>
<evidence type="ECO:0000313" key="2">
    <source>
        <dbReference type="EMBL" id="KAK4217448.1"/>
    </source>
</evidence>
<reference evidence="2" key="2">
    <citation type="submission" date="2023-05" db="EMBL/GenBank/DDBJ databases">
        <authorList>
            <consortium name="Lawrence Berkeley National Laboratory"/>
            <person name="Steindorff A."/>
            <person name="Hensen N."/>
            <person name="Bonometti L."/>
            <person name="Westerberg I."/>
            <person name="Brannstrom I.O."/>
            <person name="Guillou S."/>
            <person name="Cros-Aarteil S."/>
            <person name="Calhoun S."/>
            <person name="Haridas S."/>
            <person name="Kuo A."/>
            <person name="Mondo S."/>
            <person name="Pangilinan J."/>
            <person name="Riley R."/>
            <person name="Labutti K."/>
            <person name="Andreopoulos B."/>
            <person name="Lipzen A."/>
            <person name="Chen C."/>
            <person name="Yanf M."/>
            <person name="Daum C."/>
            <person name="Ng V."/>
            <person name="Clum A."/>
            <person name="Ohm R."/>
            <person name="Martin F."/>
            <person name="Silar P."/>
            <person name="Natvig D."/>
            <person name="Lalanne C."/>
            <person name="Gautier V."/>
            <person name="Ament-Velasquez S.L."/>
            <person name="Kruys A."/>
            <person name="Hutchinson M.I."/>
            <person name="Powell A.J."/>
            <person name="Barry K."/>
            <person name="Miller A.N."/>
            <person name="Grigoriev I.V."/>
            <person name="Debuchy R."/>
            <person name="Gladieux P."/>
            <person name="Thoren M.H."/>
            <person name="Johannesson H."/>
        </authorList>
    </citation>
    <scope>NUCLEOTIDE SEQUENCE</scope>
    <source>
        <strain evidence="2">PSN293</strain>
    </source>
</reference>
<comment type="caution">
    <text evidence="2">The sequence shown here is derived from an EMBL/GenBank/DDBJ whole genome shotgun (WGS) entry which is preliminary data.</text>
</comment>
<evidence type="ECO:0000256" key="1">
    <source>
        <dbReference type="SAM" id="MobiDB-lite"/>
    </source>
</evidence>
<proteinExistence type="predicted"/>
<feature type="compositionally biased region" description="Polar residues" evidence="1">
    <location>
        <begin position="185"/>
        <end position="205"/>
    </location>
</feature>
<protein>
    <submittedName>
        <fullName evidence="2">Uncharacterized protein</fullName>
    </submittedName>
</protein>
<evidence type="ECO:0000313" key="3">
    <source>
        <dbReference type="Proteomes" id="UP001301769"/>
    </source>
</evidence>
<feature type="region of interest" description="Disordered" evidence="1">
    <location>
        <begin position="151"/>
        <end position="265"/>
    </location>
</feature>
<name>A0AAN7BB35_9PEZI</name>
<sequence>MELGTVSQLVENLASAFEEGLDFYVKWKKKLESRNHYRRNERVKAAATSTTNKCAVSTSLDVSGYRIRSSYQIASAIIGPEFSSGDEECRQCLAKNLAQLEVCVASLREAFGSSTPRFINLNEVFLASESIRISCVGALADQYRRLASGRPVPQEIPIPGPRPLSRQEAPRASTPKVPRSRQEEPPSTSLKVPSTRQRSSRNLTLNIPLPPVPPDEPKEFDSQTAVWSTNSDLPVFKSEPPSPPLTPKDAGSCFGAPSELGASSDISGPSARISLRPKNSVFSIFCPEAMALQVDPNRPMGIKSKCKCGYRWKVSELAGKDYMGLKDGFRMTKRFLAKSHCDQGALDGPDQPKPGYGCVLCTSTGRSETYETAESLRAHINATHDKWQMLHDRDFLPMTETSTLLSDHFVLDLPACRLYMSKARLTCVFKNNRNASVLVGYDGEVVDTAAFDVSAGLGQLGDSVAASVVDEDFSEAHVFWLGWLIGMVWPATTSVYDVAWIGQAEWITISISGLIGVGSSRLFQL</sequence>
<dbReference type="EMBL" id="MU858059">
    <property type="protein sequence ID" value="KAK4217448.1"/>
    <property type="molecule type" value="Genomic_DNA"/>
</dbReference>
<keyword evidence="3" id="KW-1185">Reference proteome</keyword>
<dbReference type="Proteomes" id="UP001301769">
    <property type="component" value="Unassembled WGS sequence"/>
</dbReference>
<organism evidence="2 3">
    <name type="scientific">Rhypophila decipiens</name>
    <dbReference type="NCBI Taxonomy" id="261697"/>
    <lineage>
        <taxon>Eukaryota</taxon>
        <taxon>Fungi</taxon>
        <taxon>Dikarya</taxon>
        <taxon>Ascomycota</taxon>
        <taxon>Pezizomycotina</taxon>
        <taxon>Sordariomycetes</taxon>
        <taxon>Sordariomycetidae</taxon>
        <taxon>Sordariales</taxon>
        <taxon>Naviculisporaceae</taxon>
        <taxon>Rhypophila</taxon>
    </lineage>
</organism>
<dbReference type="PANTHER" id="PTHR42354:SF1">
    <property type="entry name" value="C2H2-TYPE DOMAIN-CONTAINING PROTEIN"/>
    <property type="match status" value="1"/>
</dbReference>
<feature type="compositionally biased region" description="Polar residues" evidence="1">
    <location>
        <begin position="222"/>
        <end position="232"/>
    </location>
</feature>
<accession>A0AAN7BB35</accession>
<reference evidence="2" key="1">
    <citation type="journal article" date="2023" name="Mol. Phylogenet. Evol.">
        <title>Genome-scale phylogeny and comparative genomics of the fungal order Sordariales.</title>
        <authorList>
            <person name="Hensen N."/>
            <person name="Bonometti L."/>
            <person name="Westerberg I."/>
            <person name="Brannstrom I.O."/>
            <person name="Guillou S."/>
            <person name="Cros-Aarteil S."/>
            <person name="Calhoun S."/>
            <person name="Haridas S."/>
            <person name="Kuo A."/>
            <person name="Mondo S."/>
            <person name="Pangilinan J."/>
            <person name="Riley R."/>
            <person name="LaButti K."/>
            <person name="Andreopoulos B."/>
            <person name="Lipzen A."/>
            <person name="Chen C."/>
            <person name="Yan M."/>
            <person name="Daum C."/>
            <person name="Ng V."/>
            <person name="Clum A."/>
            <person name="Steindorff A."/>
            <person name="Ohm R.A."/>
            <person name="Martin F."/>
            <person name="Silar P."/>
            <person name="Natvig D.O."/>
            <person name="Lalanne C."/>
            <person name="Gautier V."/>
            <person name="Ament-Velasquez S.L."/>
            <person name="Kruys A."/>
            <person name="Hutchinson M.I."/>
            <person name="Powell A.J."/>
            <person name="Barry K."/>
            <person name="Miller A.N."/>
            <person name="Grigoriev I.V."/>
            <person name="Debuchy R."/>
            <person name="Gladieux P."/>
            <person name="Hiltunen Thoren M."/>
            <person name="Johannesson H."/>
        </authorList>
    </citation>
    <scope>NUCLEOTIDE SEQUENCE</scope>
    <source>
        <strain evidence="2">PSN293</strain>
    </source>
</reference>
<gene>
    <name evidence="2" type="ORF">QBC37DRAFT_396607</name>
</gene>